<dbReference type="PANTHER" id="PTHR30349">
    <property type="entry name" value="PHAGE INTEGRASE-RELATED"/>
    <property type="match status" value="1"/>
</dbReference>
<protein>
    <submittedName>
        <fullName evidence="5">Tyrosine-type recombinase/integrase</fullName>
    </submittedName>
</protein>
<gene>
    <name evidence="5" type="ORF">PN838_11720</name>
</gene>
<evidence type="ECO:0000313" key="6">
    <source>
        <dbReference type="Proteomes" id="UP001528411"/>
    </source>
</evidence>
<evidence type="ECO:0000256" key="3">
    <source>
        <dbReference type="ARBA" id="ARBA00023172"/>
    </source>
</evidence>
<proteinExistence type="predicted"/>
<organism evidence="5 6">
    <name type="scientific">Psychrosphaera algicola</name>
    <dbReference type="NCBI Taxonomy" id="3023714"/>
    <lineage>
        <taxon>Bacteria</taxon>
        <taxon>Pseudomonadati</taxon>
        <taxon>Pseudomonadota</taxon>
        <taxon>Gammaproteobacteria</taxon>
        <taxon>Alteromonadales</taxon>
        <taxon>Pseudoalteromonadaceae</taxon>
        <taxon>Psychrosphaera</taxon>
    </lineage>
</organism>
<evidence type="ECO:0000256" key="1">
    <source>
        <dbReference type="ARBA" id="ARBA00004496"/>
    </source>
</evidence>
<dbReference type="EMBL" id="JAQOMS010000002">
    <property type="protein sequence ID" value="MDC2889326.1"/>
    <property type="molecule type" value="Genomic_DNA"/>
</dbReference>
<dbReference type="SUPFAM" id="SSF56349">
    <property type="entry name" value="DNA breaking-rejoining enzymes"/>
    <property type="match status" value="1"/>
</dbReference>
<feature type="domain" description="Tyr recombinase" evidence="4">
    <location>
        <begin position="43"/>
        <end position="227"/>
    </location>
</feature>
<dbReference type="InterPro" id="IPR013762">
    <property type="entry name" value="Integrase-like_cat_sf"/>
</dbReference>
<dbReference type="Gene3D" id="1.10.443.10">
    <property type="entry name" value="Intergrase catalytic core"/>
    <property type="match status" value="1"/>
</dbReference>
<name>A0ABT5FFE2_9GAMM</name>
<keyword evidence="3" id="KW-0233">DNA recombination</keyword>
<dbReference type="PROSITE" id="PS51898">
    <property type="entry name" value="TYR_RECOMBINASE"/>
    <property type="match status" value="1"/>
</dbReference>
<dbReference type="InterPro" id="IPR050090">
    <property type="entry name" value="Tyrosine_recombinase_XerCD"/>
</dbReference>
<evidence type="ECO:0000256" key="2">
    <source>
        <dbReference type="ARBA" id="ARBA00022908"/>
    </source>
</evidence>
<evidence type="ECO:0000259" key="4">
    <source>
        <dbReference type="PROSITE" id="PS51898"/>
    </source>
</evidence>
<dbReference type="Proteomes" id="UP001528411">
    <property type="component" value="Unassembled WGS sequence"/>
</dbReference>
<accession>A0ABT5FFE2</accession>
<comment type="caution">
    <text evidence="5">The sequence shown here is derived from an EMBL/GenBank/DDBJ whole genome shotgun (WGS) entry which is preliminary data.</text>
</comment>
<sequence length="234" mass="26345">MAQTTIRTRATTVKVFLRGLFTKGIIKTNDCEKFELPKAGKALPKSILSVNDVLLIIKQVPIHTFKGIRDRAIIECFYASGIRRNELVNLSLQDIDFSANLIKIVKGKGGHDRFVPIGKTAILWIQKYLRDARPYFADLGSGQILFLNIDGKKFLPSAMSGLMSKYIKRANLNKFGSCHQYRHAAATHMMDNDADIRHVQEFLGHSSISTTQVYVHVSKAKLQRVYSKSHPRAS</sequence>
<dbReference type="PANTHER" id="PTHR30349:SF77">
    <property type="entry name" value="TYROSINE RECOMBINASE XERC"/>
    <property type="match status" value="1"/>
</dbReference>
<dbReference type="Pfam" id="PF00589">
    <property type="entry name" value="Phage_integrase"/>
    <property type="match status" value="1"/>
</dbReference>
<dbReference type="InterPro" id="IPR002104">
    <property type="entry name" value="Integrase_catalytic"/>
</dbReference>
<keyword evidence="6" id="KW-1185">Reference proteome</keyword>
<keyword evidence="2" id="KW-0229">DNA integration</keyword>
<reference evidence="5 6" key="1">
    <citation type="submission" date="2023-01" db="EMBL/GenBank/DDBJ databases">
        <title>Psychrosphaera sp. nov., isolated from marine algae.</title>
        <authorList>
            <person name="Bayburt H."/>
            <person name="Choi B.J."/>
            <person name="Kim J.M."/>
            <person name="Choi D.G."/>
            <person name="Jeon C.O."/>
        </authorList>
    </citation>
    <scope>NUCLEOTIDE SEQUENCE [LARGE SCALE GENOMIC DNA]</scope>
    <source>
        <strain evidence="5 6">G1-22</strain>
    </source>
</reference>
<comment type="subcellular location">
    <subcellularLocation>
        <location evidence="1">Cytoplasm</location>
    </subcellularLocation>
</comment>
<dbReference type="InterPro" id="IPR011010">
    <property type="entry name" value="DNA_brk_join_enz"/>
</dbReference>
<evidence type="ECO:0000313" key="5">
    <source>
        <dbReference type="EMBL" id="MDC2889326.1"/>
    </source>
</evidence>
<dbReference type="RefSeq" id="WP_272180782.1">
    <property type="nucleotide sequence ID" value="NZ_JAQOMS010000002.1"/>
</dbReference>